<name>G9QKP6_9BACI</name>
<accession>G9QKP6</accession>
<dbReference type="InterPro" id="IPR010035">
    <property type="entry name" value="Thi_S"/>
</dbReference>
<organism evidence="1 2">
    <name type="scientific">Bacillus smithii 7_3_47FAA</name>
    <dbReference type="NCBI Taxonomy" id="665952"/>
    <lineage>
        <taxon>Bacteria</taxon>
        <taxon>Bacillati</taxon>
        <taxon>Bacillota</taxon>
        <taxon>Bacilli</taxon>
        <taxon>Bacillales</taxon>
        <taxon>Bacillaceae</taxon>
        <taxon>Bacillus</taxon>
    </lineage>
</organism>
<dbReference type="EMBL" id="ACWF01000085">
    <property type="protein sequence ID" value="EHL78242.1"/>
    <property type="molecule type" value="Genomic_DNA"/>
</dbReference>
<dbReference type="PATRIC" id="fig|665952.3.peg.1595"/>
<dbReference type="CDD" id="cd00565">
    <property type="entry name" value="Ubl_ThiS"/>
    <property type="match status" value="1"/>
</dbReference>
<dbReference type="Gene3D" id="3.10.20.30">
    <property type="match status" value="1"/>
</dbReference>
<dbReference type="PANTHER" id="PTHR34472:SF1">
    <property type="entry name" value="SULFUR CARRIER PROTEIN THIS"/>
    <property type="match status" value="1"/>
</dbReference>
<dbReference type="AlphaFoldDB" id="G9QKP6"/>
<dbReference type="RefSeq" id="WP_003353911.1">
    <property type="nucleotide sequence ID" value="NZ_JH414751.1"/>
</dbReference>
<dbReference type="NCBIfam" id="TIGR01683">
    <property type="entry name" value="thiS"/>
    <property type="match status" value="1"/>
</dbReference>
<dbReference type="Pfam" id="PF02597">
    <property type="entry name" value="ThiS"/>
    <property type="match status" value="1"/>
</dbReference>
<dbReference type="Proteomes" id="UP000011747">
    <property type="component" value="Unassembled WGS sequence"/>
</dbReference>
<dbReference type="GeneID" id="87580823"/>
<dbReference type="InterPro" id="IPR012675">
    <property type="entry name" value="Beta-grasp_dom_sf"/>
</dbReference>
<dbReference type="PANTHER" id="PTHR34472">
    <property type="entry name" value="SULFUR CARRIER PROTEIN THIS"/>
    <property type="match status" value="1"/>
</dbReference>
<dbReference type="SUPFAM" id="SSF54285">
    <property type="entry name" value="MoaD/ThiS"/>
    <property type="match status" value="1"/>
</dbReference>
<sequence length="67" mass="7564">MIVTINGVKKEIPENIRTVERLLEHLQVQDKKLVVEMNGEILSKDQHGQFRLKSGDVLEIVHFVGGG</sequence>
<gene>
    <name evidence="1" type="ORF">HMPREF1015_01735</name>
</gene>
<evidence type="ECO:0000313" key="2">
    <source>
        <dbReference type="Proteomes" id="UP000011747"/>
    </source>
</evidence>
<dbReference type="HOGENOM" id="CLU_174611_3_3_9"/>
<keyword evidence="2" id="KW-1185">Reference proteome</keyword>
<comment type="caution">
    <text evidence="1">The sequence shown here is derived from an EMBL/GenBank/DDBJ whole genome shotgun (WGS) entry which is preliminary data.</text>
</comment>
<proteinExistence type="predicted"/>
<dbReference type="InterPro" id="IPR016155">
    <property type="entry name" value="Mopterin_synth/thiamin_S_b"/>
</dbReference>
<evidence type="ECO:0000313" key="1">
    <source>
        <dbReference type="EMBL" id="EHL78242.1"/>
    </source>
</evidence>
<reference evidence="1 2" key="1">
    <citation type="submission" date="2011-09" db="EMBL/GenBank/DDBJ databases">
        <title>The Genome Sequence of Bacillus smithii 7_3_47FAA.</title>
        <authorList>
            <consortium name="The Broad Institute Genome Sequencing Platform"/>
            <person name="Earl A."/>
            <person name="Ward D."/>
            <person name="Feldgarden M."/>
            <person name="Gevers D."/>
            <person name="Daigneault M."/>
            <person name="Strauss J."/>
            <person name="Allen-Vercoe E."/>
            <person name="Young S.K."/>
            <person name="Zeng Q."/>
            <person name="Gargeya S."/>
            <person name="Fitzgerald M."/>
            <person name="Haas B."/>
            <person name="Abouelleil A."/>
            <person name="Alvarado L."/>
            <person name="Arachchi H.M."/>
            <person name="Berlin A."/>
            <person name="Brown A."/>
            <person name="Chapman S.B."/>
            <person name="Chen Z."/>
            <person name="Dunbar C."/>
            <person name="Freedman E."/>
            <person name="Gearin G."/>
            <person name="Goldberg J."/>
            <person name="Griggs A."/>
            <person name="Gujja S."/>
            <person name="Heiman D."/>
            <person name="Howarth C."/>
            <person name="Larson L."/>
            <person name="Lui A."/>
            <person name="MacDonald P.J.P."/>
            <person name="Montmayeur A."/>
            <person name="Murphy C."/>
            <person name="Neiman D."/>
            <person name="Pearson M."/>
            <person name="Priest M."/>
            <person name="Roberts A."/>
            <person name="Saif S."/>
            <person name="Shea T."/>
            <person name="Shenoy N."/>
            <person name="Sisk P."/>
            <person name="Stolte C."/>
            <person name="Sykes S."/>
            <person name="Wortman J."/>
            <person name="Nusbaum C."/>
            <person name="Birren B."/>
        </authorList>
    </citation>
    <scope>NUCLEOTIDE SEQUENCE [LARGE SCALE GENOMIC DNA]</scope>
    <source>
        <strain evidence="1 2">7_3_47FAA</strain>
    </source>
</reference>
<dbReference type="InterPro" id="IPR003749">
    <property type="entry name" value="ThiS/MoaD-like"/>
</dbReference>
<protein>
    <submittedName>
        <fullName evidence="1">Thiamine biosynthesis protein ThiS</fullName>
    </submittedName>
</protein>